<dbReference type="Proteomes" id="UP000075714">
    <property type="component" value="Unassembled WGS sequence"/>
</dbReference>
<dbReference type="Pfam" id="PF02996">
    <property type="entry name" value="Prefoldin"/>
    <property type="match status" value="1"/>
</dbReference>
<dbReference type="OrthoDB" id="10267474at2759"/>
<dbReference type="STRING" id="33097.A0A150GS62"/>
<accession>A0A150GS62</accession>
<dbReference type="EMBL" id="LSYV01000009">
    <property type="protein sequence ID" value="KXZ52719.1"/>
    <property type="molecule type" value="Genomic_DNA"/>
</dbReference>
<dbReference type="InterPro" id="IPR009053">
    <property type="entry name" value="Prefoldin"/>
</dbReference>
<sequence>MPPKEALEPVKLESLSAQQLIDLRQNLNNEIQRLADGAGALMRAANTFTNTKKSVEQLAASKAGQPIMMPLTSSLYVSGEVADVEKVLVDIGTGYYVEMATDVAAKYYDRRVKTLHENINTVQSTLRERNNMLMHVQAVLQEKAAAASARS</sequence>
<organism evidence="2 3">
    <name type="scientific">Gonium pectorale</name>
    <name type="common">Green alga</name>
    <dbReference type="NCBI Taxonomy" id="33097"/>
    <lineage>
        <taxon>Eukaryota</taxon>
        <taxon>Viridiplantae</taxon>
        <taxon>Chlorophyta</taxon>
        <taxon>core chlorophytes</taxon>
        <taxon>Chlorophyceae</taxon>
        <taxon>CS clade</taxon>
        <taxon>Chlamydomonadales</taxon>
        <taxon>Volvocaceae</taxon>
        <taxon>Gonium</taxon>
    </lineage>
</organism>
<dbReference type="PANTHER" id="PTHR12674">
    <property type="entry name" value="PREFOLDIN SUBUNIT 5"/>
    <property type="match status" value="1"/>
</dbReference>
<reference evidence="3" key="1">
    <citation type="journal article" date="2016" name="Nat. Commun.">
        <title>The Gonium pectorale genome demonstrates co-option of cell cycle regulation during the evolution of multicellularity.</title>
        <authorList>
            <person name="Hanschen E.R."/>
            <person name="Marriage T.N."/>
            <person name="Ferris P.J."/>
            <person name="Hamaji T."/>
            <person name="Toyoda A."/>
            <person name="Fujiyama A."/>
            <person name="Neme R."/>
            <person name="Noguchi H."/>
            <person name="Minakuchi Y."/>
            <person name="Suzuki M."/>
            <person name="Kawai-Toyooka H."/>
            <person name="Smith D.R."/>
            <person name="Sparks H."/>
            <person name="Anderson J."/>
            <person name="Bakaric R."/>
            <person name="Luria V."/>
            <person name="Karger A."/>
            <person name="Kirschner M.W."/>
            <person name="Durand P.M."/>
            <person name="Michod R.E."/>
            <person name="Nozaki H."/>
            <person name="Olson B.J."/>
        </authorList>
    </citation>
    <scope>NUCLEOTIDE SEQUENCE [LARGE SCALE GENOMIC DNA]</scope>
    <source>
        <strain evidence="3">NIES-2863</strain>
    </source>
</reference>
<evidence type="ECO:0000313" key="2">
    <source>
        <dbReference type="EMBL" id="KXZ52719.1"/>
    </source>
</evidence>
<dbReference type="GO" id="GO:0005737">
    <property type="term" value="C:cytoplasm"/>
    <property type="evidence" value="ECO:0007669"/>
    <property type="project" value="TreeGrafter"/>
</dbReference>
<dbReference type="GO" id="GO:1990113">
    <property type="term" value="P:RNA polymerase I assembly"/>
    <property type="evidence" value="ECO:0007669"/>
    <property type="project" value="TreeGrafter"/>
</dbReference>
<dbReference type="AlphaFoldDB" id="A0A150GS62"/>
<dbReference type="GO" id="GO:0009409">
    <property type="term" value="P:response to cold"/>
    <property type="evidence" value="ECO:0007669"/>
    <property type="project" value="UniProtKB-ARBA"/>
</dbReference>
<gene>
    <name evidence="2" type="ORF">GPECTOR_8g113</name>
</gene>
<dbReference type="GO" id="GO:0051082">
    <property type="term" value="F:unfolded protein binding"/>
    <property type="evidence" value="ECO:0007669"/>
    <property type="project" value="InterPro"/>
</dbReference>
<protein>
    <recommendedName>
        <fullName evidence="4">Prefoldin subunit 5</fullName>
    </recommendedName>
</protein>
<dbReference type="Gene3D" id="1.10.287.370">
    <property type="match status" value="1"/>
</dbReference>
<proteinExistence type="inferred from homology"/>
<dbReference type="GO" id="GO:1990115">
    <property type="term" value="P:RNA polymerase III assembly"/>
    <property type="evidence" value="ECO:0007669"/>
    <property type="project" value="TreeGrafter"/>
</dbReference>
<dbReference type="SUPFAM" id="SSF46579">
    <property type="entry name" value="Prefoldin"/>
    <property type="match status" value="1"/>
</dbReference>
<dbReference type="GO" id="GO:0006457">
    <property type="term" value="P:protein folding"/>
    <property type="evidence" value="ECO:0007669"/>
    <property type="project" value="InterPro"/>
</dbReference>
<dbReference type="PANTHER" id="PTHR12674:SF2">
    <property type="entry name" value="PREFOLDIN SUBUNIT 5"/>
    <property type="match status" value="1"/>
</dbReference>
<comment type="similarity">
    <text evidence="1">Belongs to the prefoldin subunit alpha family.</text>
</comment>
<name>A0A150GS62_GONPE</name>
<dbReference type="GO" id="GO:0016272">
    <property type="term" value="C:prefoldin complex"/>
    <property type="evidence" value="ECO:0007669"/>
    <property type="project" value="InterPro"/>
</dbReference>
<dbReference type="InterPro" id="IPR011599">
    <property type="entry name" value="PFD_alpha_archaea"/>
</dbReference>
<evidence type="ECO:0008006" key="4">
    <source>
        <dbReference type="Google" id="ProtNLM"/>
    </source>
</evidence>
<dbReference type="InterPro" id="IPR004127">
    <property type="entry name" value="Prefoldin_subunit_alpha"/>
</dbReference>
<comment type="caution">
    <text evidence="2">The sequence shown here is derived from an EMBL/GenBank/DDBJ whole genome shotgun (WGS) entry which is preliminary data.</text>
</comment>
<evidence type="ECO:0000313" key="3">
    <source>
        <dbReference type="Proteomes" id="UP000075714"/>
    </source>
</evidence>
<keyword evidence="3" id="KW-1185">Reference proteome</keyword>
<evidence type="ECO:0000256" key="1">
    <source>
        <dbReference type="ARBA" id="ARBA00010048"/>
    </source>
</evidence>
<dbReference type="CDD" id="cd23157">
    <property type="entry name" value="Prefoldin_5"/>
    <property type="match status" value="1"/>
</dbReference>
<dbReference type="NCBIfam" id="TIGR00293">
    <property type="entry name" value="prefoldin subunit alpha"/>
    <property type="match status" value="1"/>
</dbReference>
<dbReference type="GO" id="GO:1990114">
    <property type="term" value="P:RNA polymerase II core complex assembly"/>
    <property type="evidence" value="ECO:0007669"/>
    <property type="project" value="TreeGrafter"/>
</dbReference>